<reference evidence="2" key="1">
    <citation type="submission" date="2021-01" db="EMBL/GenBank/DDBJ databases">
        <authorList>
            <person name="Corre E."/>
            <person name="Pelletier E."/>
            <person name="Niang G."/>
            <person name="Scheremetjew M."/>
            <person name="Finn R."/>
            <person name="Kale V."/>
            <person name="Holt S."/>
            <person name="Cochrane G."/>
            <person name="Meng A."/>
            <person name="Brown T."/>
            <person name="Cohen L."/>
        </authorList>
    </citation>
    <scope>NUCLEOTIDE SEQUENCE</scope>
    <source>
        <strain evidence="2">UTEX LB 985</strain>
    </source>
</reference>
<gene>
    <name evidence="2" type="ORF">CBRE1094_LOCUS31370</name>
</gene>
<organism evidence="2">
    <name type="scientific">Haptolina brevifila</name>
    <dbReference type="NCBI Taxonomy" id="156173"/>
    <lineage>
        <taxon>Eukaryota</taxon>
        <taxon>Haptista</taxon>
        <taxon>Haptophyta</taxon>
        <taxon>Prymnesiophyceae</taxon>
        <taxon>Prymnesiales</taxon>
        <taxon>Prymnesiaceae</taxon>
        <taxon>Haptolina</taxon>
    </lineage>
</organism>
<accession>A0A7S2I5D9</accession>
<sequence>MEQLQQRAAAEQTSSAAEPDLEVRWRSRWENKWAIDGEGGTTGVAQWLSPAPPAGSRERATAKGRVEGFHATACAQTSRWDTVRARVGDIAQW</sequence>
<proteinExistence type="predicted"/>
<feature type="region of interest" description="Disordered" evidence="1">
    <location>
        <begin position="36"/>
        <end position="61"/>
    </location>
</feature>
<evidence type="ECO:0000256" key="1">
    <source>
        <dbReference type="SAM" id="MobiDB-lite"/>
    </source>
</evidence>
<dbReference type="AlphaFoldDB" id="A0A7S2I5D9"/>
<dbReference type="EMBL" id="HBGU01057709">
    <property type="protein sequence ID" value="CAD9509495.1"/>
    <property type="molecule type" value="Transcribed_RNA"/>
</dbReference>
<protein>
    <submittedName>
        <fullName evidence="2">Uncharacterized protein</fullName>
    </submittedName>
</protein>
<evidence type="ECO:0000313" key="2">
    <source>
        <dbReference type="EMBL" id="CAD9509495.1"/>
    </source>
</evidence>
<name>A0A7S2I5D9_9EUKA</name>
<feature type="region of interest" description="Disordered" evidence="1">
    <location>
        <begin position="1"/>
        <end position="22"/>
    </location>
</feature>
<feature type="compositionally biased region" description="Polar residues" evidence="1">
    <location>
        <begin position="1"/>
        <end position="16"/>
    </location>
</feature>